<dbReference type="AlphaFoldDB" id="A0A1D7VQY6"/>
<sequence>MNRRMMRSGVIATVAALAMVPTLAFAHSCPHPAPGRHVAHQGASPTTATRAHGRVTTPNGFALNVRSGPGTGYRVVGTARDGSVQSLRCRTNGSSVRGNERWYRLSHHRGYVSAHYVHVFGALPWCRVLGS</sequence>
<evidence type="ECO:0000259" key="3">
    <source>
        <dbReference type="Pfam" id="PF08239"/>
    </source>
</evidence>
<keyword evidence="5" id="KW-1185">Reference proteome</keyword>
<gene>
    <name evidence="4" type="ORF">SL103_25300</name>
</gene>
<feature type="chain" id="PRO_5009101195" description="SH3b domain-containing protein" evidence="2">
    <location>
        <begin position="27"/>
        <end position="131"/>
    </location>
</feature>
<accession>A0A1D7VQY6</accession>
<dbReference type="InterPro" id="IPR003646">
    <property type="entry name" value="SH3-like_bac-type"/>
</dbReference>
<feature type="region of interest" description="Disordered" evidence="1">
    <location>
        <begin position="34"/>
        <end position="57"/>
    </location>
</feature>
<keyword evidence="2" id="KW-0732">Signal</keyword>
<dbReference type="KEGG" id="slc:SL103_25300"/>
<evidence type="ECO:0000256" key="1">
    <source>
        <dbReference type="SAM" id="MobiDB-lite"/>
    </source>
</evidence>
<dbReference type="EMBL" id="CP017157">
    <property type="protein sequence ID" value="AOP49124.1"/>
    <property type="molecule type" value="Genomic_DNA"/>
</dbReference>
<reference evidence="4 5" key="1">
    <citation type="submission" date="2016-09" db="EMBL/GenBank/DDBJ databases">
        <title>Complete genome sequencing of Streptomyces lydicus 103 and metabolic pathways analysis of antibiotic biosynthesis.</title>
        <authorList>
            <person name="Jia N."/>
            <person name="Ding M.-Z."/>
            <person name="Gao F."/>
            <person name="Yuan Y.-J."/>
        </authorList>
    </citation>
    <scope>NUCLEOTIDE SEQUENCE [LARGE SCALE GENOMIC DNA]</scope>
    <source>
        <strain evidence="4 5">103</strain>
    </source>
</reference>
<name>A0A1D7VQY6_9ACTN</name>
<organism evidence="4 5">
    <name type="scientific">Streptomyces lydicus</name>
    <dbReference type="NCBI Taxonomy" id="47763"/>
    <lineage>
        <taxon>Bacteria</taxon>
        <taxon>Bacillati</taxon>
        <taxon>Actinomycetota</taxon>
        <taxon>Actinomycetes</taxon>
        <taxon>Kitasatosporales</taxon>
        <taxon>Streptomycetaceae</taxon>
        <taxon>Streptomyces</taxon>
    </lineage>
</organism>
<feature type="domain" description="SH3b" evidence="3">
    <location>
        <begin position="62"/>
        <end position="117"/>
    </location>
</feature>
<dbReference type="Pfam" id="PF08239">
    <property type="entry name" value="SH3_3"/>
    <property type="match status" value="1"/>
</dbReference>
<evidence type="ECO:0000313" key="5">
    <source>
        <dbReference type="Proteomes" id="UP000094094"/>
    </source>
</evidence>
<feature type="signal peptide" evidence="2">
    <location>
        <begin position="1"/>
        <end position="26"/>
    </location>
</feature>
<dbReference type="Proteomes" id="UP000094094">
    <property type="component" value="Chromosome"/>
</dbReference>
<proteinExistence type="predicted"/>
<dbReference type="OrthoDB" id="3482365at2"/>
<evidence type="ECO:0000313" key="4">
    <source>
        <dbReference type="EMBL" id="AOP49124.1"/>
    </source>
</evidence>
<dbReference type="Gene3D" id="2.30.30.40">
    <property type="entry name" value="SH3 Domains"/>
    <property type="match status" value="1"/>
</dbReference>
<evidence type="ECO:0000256" key="2">
    <source>
        <dbReference type="SAM" id="SignalP"/>
    </source>
</evidence>
<protein>
    <recommendedName>
        <fullName evidence="3">SH3b domain-containing protein</fullName>
    </recommendedName>
</protein>
<dbReference type="RefSeq" id="WP_069571240.1">
    <property type="nucleotide sequence ID" value="NZ_CP017157.1"/>
</dbReference>